<dbReference type="InterPro" id="IPR015424">
    <property type="entry name" value="PyrdxlP-dep_Trfase"/>
</dbReference>
<name>A0A3S4DVD8_SEROD</name>
<sequence length="132" mass="14372">MDRHPPSADQHVLAAFIQEGHLERHIRRIRSVYAERRAQLVTLLEHHIPASLGWLQPSDQGMHLVLWLARHIDDRQLAASALAAGVAVRPVSSTFTLGRSRPGLILGLGDFDAEATLAAVRTLATLIIAAPG</sequence>
<dbReference type="PANTHER" id="PTHR46577">
    <property type="entry name" value="HTH-TYPE TRANSCRIPTIONAL REGULATORY PROTEIN GABR"/>
    <property type="match status" value="1"/>
</dbReference>
<keyword evidence="1" id="KW-0032">Aminotransferase</keyword>
<dbReference type="SUPFAM" id="SSF53383">
    <property type="entry name" value="PLP-dependent transferases"/>
    <property type="match status" value="1"/>
</dbReference>
<dbReference type="PANTHER" id="PTHR46577:SF1">
    <property type="entry name" value="HTH-TYPE TRANSCRIPTIONAL REGULATORY PROTEIN GABR"/>
    <property type="match status" value="1"/>
</dbReference>
<gene>
    <name evidence="1" type="primary">lysN_1</name>
    <name evidence="1" type="ORF">NCTC11214_01220</name>
</gene>
<protein>
    <submittedName>
        <fullName evidence="1">2-aminoadipate transaminase</fullName>
        <ecNumber evidence="1">2.6.1.39</ecNumber>
    </submittedName>
</protein>
<dbReference type="Proteomes" id="UP000281391">
    <property type="component" value="Chromosome"/>
</dbReference>
<dbReference type="EC" id="2.6.1.39" evidence="1"/>
<proteinExistence type="predicted"/>
<dbReference type="KEGG" id="sof:NCTC11214_01220"/>
<dbReference type="InterPro" id="IPR015421">
    <property type="entry name" value="PyrdxlP-dep_Trfase_major"/>
</dbReference>
<reference evidence="1 2" key="1">
    <citation type="submission" date="2018-12" db="EMBL/GenBank/DDBJ databases">
        <authorList>
            <consortium name="Pathogen Informatics"/>
        </authorList>
    </citation>
    <scope>NUCLEOTIDE SEQUENCE [LARGE SCALE GENOMIC DNA]</scope>
    <source>
        <strain evidence="1 2">NCTC11214</strain>
    </source>
</reference>
<dbReference type="Gene3D" id="3.40.640.10">
    <property type="entry name" value="Type I PLP-dependent aspartate aminotransferase-like (Major domain)"/>
    <property type="match status" value="1"/>
</dbReference>
<keyword evidence="1" id="KW-0808">Transferase</keyword>
<evidence type="ECO:0000313" key="1">
    <source>
        <dbReference type="EMBL" id="VDZ53871.1"/>
    </source>
</evidence>
<dbReference type="InterPro" id="IPR051446">
    <property type="entry name" value="HTH_trans_reg/aminotransferase"/>
</dbReference>
<dbReference type="GO" id="GO:0047536">
    <property type="term" value="F:2-aminoadipate transaminase activity"/>
    <property type="evidence" value="ECO:0007669"/>
    <property type="project" value="UniProtKB-EC"/>
</dbReference>
<accession>A0A3S4DVD8</accession>
<dbReference type="AlphaFoldDB" id="A0A3S4DVD8"/>
<dbReference type="EMBL" id="LR134117">
    <property type="protein sequence ID" value="VDZ53871.1"/>
    <property type="molecule type" value="Genomic_DNA"/>
</dbReference>
<evidence type="ECO:0000313" key="2">
    <source>
        <dbReference type="Proteomes" id="UP000281391"/>
    </source>
</evidence>
<organism evidence="1 2">
    <name type="scientific">Serratia odorifera</name>
    <dbReference type="NCBI Taxonomy" id="618"/>
    <lineage>
        <taxon>Bacteria</taxon>
        <taxon>Pseudomonadati</taxon>
        <taxon>Pseudomonadota</taxon>
        <taxon>Gammaproteobacteria</taxon>
        <taxon>Enterobacterales</taxon>
        <taxon>Yersiniaceae</taxon>
        <taxon>Serratia</taxon>
    </lineage>
</organism>